<accession>A0A6P8AR70</accession>
<evidence type="ECO:0000259" key="3">
    <source>
        <dbReference type="Pfam" id="PF05368"/>
    </source>
</evidence>
<evidence type="ECO:0000256" key="1">
    <source>
        <dbReference type="ARBA" id="ARBA00006328"/>
    </source>
</evidence>
<dbReference type="GeneID" id="41967072"/>
<feature type="domain" description="NmrA-like" evidence="3">
    <location>
        <begin position="43"/>
        <end position="276"/>
    </location>
</feature>
<dbReference type="Pfam" id="PF05368">
    <property type="entry name" value="NmrA"/>
    <property type="match status" value="1"/>
</dbReference>
<dbReference type="PANTHER" id="PTHR42748:SF22">
    <property type="entry name" value="NMRA-LIKE DOMAIN-CONTAINING PROTEIN"/>
    <property type="match status" value="1"/>
</dbReference>
<dbReference type="Gene3D" id="3.90.25.10">
    <property type="entry name" value="UDP-galactose 4-epimerase, domain 1"/>
    <property type="match status" value="1"/>
</dbReference>
<dbReference type="AlphaFoldDB" id="A0A6P8AR70"/>
<dbReference type="Gene3D" id="3.40.50.720">
    <property type="entry name" value="NAD(P)-binding Rossmann-like Domain"/>
    <property type="match status" value="1"/>
</dbReference>
<dbReference type="RefSeq" id="XP_030977387.1">
    <property type="nucleotide sequence ID" value="XM_031132167.1"/>
</dbReference>
<dbReference type="SUPFAM" id="SSF51735">
    <property type="entry name" value="NAD(P)-binding Rossmann-fold domains"/>
    <property type="match status" value="1"/>
</dbReference>
<dbReference type="GO" id="GO:0005634">
    <property type="term" value="C:nucleus"/>
    <property type="evidence" value="ECO:0007669"/>
    <property type="project" value="TreeGrafter"/>
</dbReference>
<organism evidence="4 5">
    <name type="scientific">Pyricularia grisea</name>
    <name type="common">Crabgrass-specific blast fungus</name>
    <name type="synonym">Magnaporthe grisea</name>
    <dbReference type="NCBI Taxonomy" id="148305"/>
    <lineage>
        <taxon>Eukaryota</taxon>
        <taxon>Fungi</taxon>
        <taxon>Dikarya</taxon>
        <taxon>Ascomycota</taxon>
        <taxon>Pezizomycotina</taxon>
        <taxon>Sordariomycetes</taxon>
        <taxon>Sordariomycetidae</taxon>
        <taxon>Magnaporthales</taxon>
        <taxon>Pyriculariaceae</taxon>
        <taxon>Pyricularia</taxon>
    </lineage>
</organism>
<keyword evidence="2" id="KW-0521">NADP</keyword>
<comment type="similarity">
    <text evidence="1">Belongs to the NmrA-type oxidoreductase family.</text>
</comment>
<dbReference type="InterPro" id="IPR051164">
    <property type="entry name" value="NmrA-like_oxidored"/>
</dbReference>
<sequence length="333" mass="35735">MPKTGRNICVTSVDGQTGYLIAELILTDETFSSKADSIIGLSFDAKSEKAAELESLGAVIVEHQPGSGVDDLVATLKKSKCDTICLVPPARSDKLAICTELVEAARAAGVSNALLISSAGADYAERETQPRLREFIDIEALVLDNKGDPNNALAHSPCVIRAGFYAENLLVYAPQASTEGVLPIPIGENHKFAPVALGDVAQVAAHVLTGKGEHGFDDRHRGQMMVVTGPMLASGKELATAASKGVGSQLQFQDIRQLEAKVVLRNQSEADESELEYILEYYSLVREGKTNYISTSAFHYVTGGHPTELDTIFEMYAGELRPQKKRRTGAASK</sequence>
<keyword evidence="4" id="KW-1185">Reference proteome</keyword>
<dbReference type="InterPro" id="IPR036291">
    <property type="entry name" value="NAD(P)-bd_dom_sf"/>
</dbReference>
<evidence type="ECO:0000313" key="4">
    <source>
        <dbReference type="Proteomes" id="UP000515153"/>
    </source>
</evidence>
<name>A0A6P8AR70_PYRGI</name>
<reference evidence="5" key="2">
    <citation type="submission" date="2019-10" db="EMBL/GenBank/DDBJ databases">
        <authorList>
            <consortium name="NCBI Genome Project"/>
        </authorList>
    </citation>
    <scope>NUCLEOTIDE SEQUENCE</scope>
    <source>
        <strain evidence="5">NI907</strain>
    </source>
</reference>
<proteinExistence type="inferred from homology"/>
<evidence type="ECO:0000313" key="5">
    <source>
        <dbReference type="RefSeq" id="XP_030977387.1"/>
    </source>
</evidence>
<reference evidence="5" key="1">
    <citation type="journal article" date="2019" name="Mol. Biol. Evol.">
        <title>Blast fungal genomes show frequent chromosomal changes, gene gains and losses, and effector gene turnover.</title>
        <authorList>
            <person name="Gomez Luciano L.B."/>
            <person name="Jason Tsai I."/>
            <person name="Chuma I."/>
            <person name="Tosa Y."/>
            <person name="Chen Y.H."/>
            <person name="Li J.Y."/>
            <person name="Li M.Y."/>
            <person name="Jade Lu M.Y."/>
            <person name="Nakayashiki H."/>
            <person name="Li W.H."/>
        </authorList>
    </citation>
    <scope>NUCLEOTIDE SEQUENCE</scope>
    <source>
        <strain evidence="5">NI907</strain>
    </source>
</reference>
<dbReference type="InterPro" id="IPR008030">
    <property type="entry name" value="NmrA-like"/>
</dbReference>
<evidence type="ECO:0000256" key="2">
    <source>
        <dbReference type="ARBA" id="ARBA00022857"/>
    </source>
</evidence>
<protein>
    <recommendedName>
        <fullName evidence="3">NmrA-like domain-containing protein</fullName>
    </recommendedName>
</protein>
<dbReference type="Proteomes" id="UP000515153">
    <property type="component" value="Unplaced"/>
</dbReference>
<reference evidence="5" key="3">
    <citation type="submission" date="2025-08" db="UniProtKB">
        <authorList>
            <consortium name="RefSeq"/>
        </authorList>
    </citation>
    <scope>IDENTIFICATION</scope>
    <source>
        <strain evidence="5">NI907</strain>
    </source>
</reference>
<gene>
    <name evidence="5" type="ORF">PgNI_12212</name>
</gene>
<dbReference type="PANTHER" id="PTHR42748">
    <property type="entry name" value="NITROGEN METABOLITE REPRESSION PROTEIN NMRA FAMILY MEMBER"/>
    <property type="match status" value="1"/>
</dbReference>
<dbReference type="KEGG" id="pgri:PgNI_12212"/>